<keyword evidence="6" id="KW-1185">Reference proteome</keyword>
<feature type="domain" description="FAD-binding PCMH-type" evidence="4">
    <location>
        <begin position="111"/>
        <end position="289"/>
    </location>
</feature>
<organism evidence="5 6">
    <name type="scientific">Podospora didyma</name>
    <dbReference type="NCBI Taxonomy" id="330526"/>
    <lineage>
        <taxon>Eukaryota</taxon>
        <taxon>Fungi</taxon>
        <taxon>Dikarya</taxon>
        <taxon>Ascomycota</taxon>
        <taxon>Pezizomycotina</taxon>
        <taxon>Sordariomycetes</taxon>
        <taxon>Sordariomycetidae</taxon>
        <taxon>Sordariales</taxon>
        <taxon>Podosporaceae</taxon>
        <taxon>Podospora</taxon>
    </lineage>
</organism>
<dbReference type="InterPro" id="IPR016169">
    <property type="entry name" value="FAD-bd_PCMH_sub2"/>
</dbReference>
<evidence type="ECO:0000259" key="4">
    <source>
        <dbReference type="PROSITE" id="PS51387"/>
    </source>
</evidence>
<dbReference type="GO" id="GO:0016491">
    <property type="term" value="F:oxidoreductase activity"/>
    <property type="evidence" value="ECO:0007669"/>
    <property type="project" value="UniProtKB-KW"/>
</dbReference>
<dbReference type="InterPro" id="IPR036318">
    <property type="entry name" value="FAD-bd_PCMH-like_sf"/>
</dbReference>
<dbReference type="Proteomes" id="UP001285441">
    <property type="component" value="Unassembled WGS sequence"/>
</dbReference>
<dbReference type="Pfam" id="PF01565">
    <property type="entry name" value="FAD_binding_4"/>
    <property type="match status" value="1"/>
</dbReference>
<dbReference type="EMBL" id="JAULSW010000009">
    <property type="protein sequence ID" value="KAK3370113.1"/>
    <property type="molecule type" value="Genomic_DNA"/>
</dbReference>
<sequence>MKTAALLSGLFVAGGHAAAISSCKCFPGDSCWPSTSTWSQFNSTVGGRLIATVPLAEACHAPKFDNATCQSLQSQWQAPDIHMENSASVMAPWFANQTCDPFTAASKPCTLGNYVKYAVAVQSTADVIVTLKFAKQKNIRFVIRNTGHDYLGRSTGAGALSVWTHKLKSIKFKTYSDKYYTGTAVKIGAGVQGYELLAATKAKGQVNVGGECPTVGIAGGYTQGGGHSALSTSFGLSADNALEYEVVTAAGVLLTASRTQNTDLYWALSGGGGGNYGVVTSLTLKTFPDKTVGSATLSFFSSNNPTETFFAGINAFHAELPAMVANGTMVVYYFTTNFFMIAPLTSYGKNATQVRAIMAPLLAKLTSLGVQYNSAVGQSATYYEHYDTYFGPLPTGAIQVGIAQYGGRLVPLELVKNATTASALATTARSIAEKGVTWIGVGTDVSSFGTNNANSVLPAWRKPVVHATLTTEWSFDPAKWEQMIANQHLMTDAIMPSIEAVTPGSGAYMNEANFQQPNFQKEFFGANYAQLNAIKGKYDPDNFFYATKAVGSEIWSIANDGRMCKA</sequence>
<name>A0AAE0K4R0_9PEZI</name>
<dbReference type="InterPro" id="IPR016166">
    <property type="entry name" value="FAD-bd_PCMH"/>
</dbReference>
<dbReference type="PANTHER" id="PTHR13878:SF91">
    <property type="entry name" value="FAD BINDING DOMAIN PROTEIN (AFU_ORTHOLOGUE AFUA_6G12070)-RELATED"/>
    <property type="match status" value="1"/>
</dbReference>
<comment type="similarity">
    <text evidence="1">Belongs to the oxygen-dependent FAD-linked oxidoreductase family.</text>
</comment>
<dbReference type="PROSITE" id="PS51257">
    <property type="entry name" value="PROKAR_LIPOPROTEIN"/>
    <property type="match status" value="1"/>
</dbReference>
<dbReference type="SUPFAM" id="SSF56176">
    <property type="entry name" value="FAD-binding/transporter-associated domain-like"/>
    <property type="match status" value="1"/>
</dbReference>
<evidence type="ECO:0000256" key="2">
    <source>
        <dbReference type="ARBA" id="ARBA00023002"/>
    </source>
</evidence>
<dbReference type="PANTHER" id="PTHR13878">
    <property type="entry name" value="GULONOLACTONE OXIDASE"/>
    <property type="match status" value="1"/>
</dbReference>
<proteinExistence type="inferred from homology"/>
<evidence type="ECO:0000256" key="1">
    <source>
        <dbReference type="ARBA" id="ARBA00005466"/>
    </source>
</evidence>
<accession>A0AAE0K4R0</accession>
<feature type="chain" id="PRO_5042277430" description="FAD-binding PCMH-type domain-containing protein" evidence="3">
    <location>
        <begin position="18"/>
        <end position="566"/>
    </location>
</feature>
<feature type="signal peptide" evidence="3">
    <location>
        <begin position="1"/>
        <end position="17"/>
    </location>
</feature>
<dbReference type="Pfam" id="PF08031">
    <property type="entry name" value="BBE"/>
    <property type="match status" value="1"/>
</dbReference>
<protein>
    <recommendedName>
        <fullName evidence="4">FAD-binding PCMH-type domain-containing protein</fullName>
    </recommendedName>
</protein>
<dbReference type="InterPro" id="IPR012951">
    <property type="entry name" value="BBE"/>
</dbReference>
<dbReference type="Gene3D" id="3.30.465.10">
    <property type="match status" value="2"/>
</dbReference>
<gene>
    <name evidence="5" type="ORF">B0H63DRAFT_307763</name>
</gene>
<dbReference type="AlphaFoldDB" id="A0AAE0K4R0"/>
<dbReference type="PROSITE" id="PS51387">
    <property type="entry name" value="FAD_PCMH"/>
    <property type="match status" value="1"/>
</dbReference>
<evidence type="ECO:0000313" key="6">
    <source>
        <dbReference type="Proteomes" id="UP001285441"/>
    </source>
</evidence>
<reference evidence="5" key="1">
    <citation type="journal article" date="2023" name="Mol. Phylogenet. Evol.">
        <title>Genome-scale phylogeny and comparative genomics of the fungal order Sordariales.</title>
        <authorList>
            <person name="Hensen N."/>
            <person name="Bonometti L."/>
            <person name="Westerberg I."/>
            <person name="Brannstrom I.O."/>
            <person name="Guillou S."/>
            <person name="Cros-Aarteil S."/>
            <person name="Calhoun S."/>
            <person name="Haridas S."/>
            <person name="Kuo A."/>
            <person name="Mondo S."/>
            <person name="Pangilinan J."/>
            <person name="Riley R."/>
            <person name="LaButti K."/>
            <person name="Andreopoulos B."/>
            <person name="Lipzen A."/>
            <person name="Chen C."/>
            <person name="Yan M."/>
            <person name="Daum C."/>
            <person name="Ng V."/>
            <person name="Clum A."/>
            <person name="Steindorff A."/>
            <person name="Ohm R.A."/>
            <person name="Martin F."/>
            <person name="Silar P."/>
            <person name="Natvig D.O."/>
            <person name="Lalanne C."/>
            <person name="Gautier V."/>
            <person name="Ament-Velasquez S.L."/>
            <person name="Kruys A."/>
            <person name="Hutchinson M.I."/>
            <person name="Powell A.J."/>
            <person name="Barry K."/>
            <person name="Miller A.N."/>
            <person name="Grigoriev I.V."/>
            <person name="Debuchy R."/>
            <person name="Gladieux P."/>
            <person name="Hiltunen Thoren M."/>
            <person name="Johannesson H."/>
        </authorList>
    </citation>
    <scope>NUCLEOTIDE SEQUENCE</scope>
    <source>
        <strain evidence="5">CBS 232.78</strain>
    </source>
</reference>
<reference evidence="5" key="2">
    <citation type="submission" date="2023-06" db="EMBL/GenBank/DDBJ databases">
        <authorList>
            <consortium name="Lawrence Berkeley National Laboratory"/>
            <person name="Haridas S."/>
            <person name="Hensen N."/>
            <person name="Bonometti L."/>
            <person name="Westerberg I."/>
            <person name="Brannstrom I.O."/>
            <person name="Guillou S."/>
            <person name="Cros-Aarteil S."/>
            <person name="Calhoun S."/>
            <person name="Kuo A."/>
            <person name="Mondo S."/>
            <person name="Pangilinan J."/>
            <person name="Riley R."/>
            <person name="LaButti K."/>
            <person name="Andreopoulos B."/>
            <person name="Lipzen A."/>
            <person name="Chen C."/>
            <person name="Yanf M."/>
            <person name="Daum C."/>
            <person name="Ng V."/>
            <person name="Clum A."/>
            <person name="Steindorff A."/>
            <person name="Ohm R."/>
            <person name="Martin F."/>
            <person name="Silar P."/>
            <person name="Natvig D."/>
            <person name="Lalanne C."/>
            <person name="Gautier V."/>
            <person name="Ament-velasquez S.L."/>
            <person name="Kruys A."/>
            <person name="Hutchinson M.I."/>
            <person name="Powell A.J."/>
            <person name="Barry K."/>
            <person name="Miller A.N."/>
            <person name="Grigoriev I.V."/>
            <person name="Debuchy R."/>
            <person name="Gladieux P."/>
            <person name="Thoren M.H."/>
            <person name="Johannesson H."/>
        </authorList>
    </citation>
    <scope>NUCLEOTIDE SEQUENCE</scope>
    <source>
        <strain evidence="5">CBS 232.78</strain>
    </source>
</reference>
<dbReference type="InterPro" id="IPR006094">
    <property type="entry name" value="Oxid_FAD_bind_N"/>
</dbReference>
<dbReference type="InterPro" id="IPR050432">
    <property type="entry name" value="FAD-linked_Oxidoreductases_BP"/>
</dbReference>
<evidence type="ECO:0000313" key="5">
    <source>
        <dbReference type="EMBL" id="KAK3370113.1"/>
    </source>
</evidence>
<keyword evidence="3" id="KW-0732">Signal</keyword>
<evidence type="ECO:0000256" key="3">
    <source>
        <dbReference type="SAM" id="SignalP"/>
    </source>
</evidence>
<keyword evidence="2" id="KW-0560">Oxidoreductase</keyword>
<comment type="caution">
    <text evidence="5">The sequence shown here is derived from an EMBL/GenBank/DDBJ whole genome shotgun (WGS) entry which is preliminary data.</text>
</comment>
<dbReference type="GO" id="GO:0071949">
    <property type="term" value="F:FAD binding"/>
    <property type="evidence" value="ECO:0007669"/>
    <property type="project" value="InterPro"/>
</dbReference>